<evidence type="ECO:0000313" key="1">
    <source>
        <dbReference type="EMBL" id="CAB4150056.1"/>
    </source>
</evidence>
<sequence>MRFAKNFSTLLIATLISAACQTIPNLRWYREIPFVDCPEAVYIESVTRKTGILRCEEYAKVRPFMLMLDPDGVREIKLNWKKQCRNDGDSCNVQLESFSEGIEALDQIVEDAFQLTHP</sequence>
<reference evidence="1" key="1">
    <citation type="submission" date="2020-04" db="EMBL/GenBank/DDBJ databases">
        <authorList>
            <person name="Chiriac C."/>
            <person name="Salcher M."/>
            <person name="Ghai R."/>
            <person name="Kavagutti S V."/>
        </authorList>
    </citation>
    <scope>NUCLEOTIDE SEQUENCE</scope>
</reference>
<evidence type="ECO:0008006" key="2">
    <source>
        <dbReference type="Google" id="ProtNLM"/>
    </source>
</evidence>
<organism evidence="1">
    <name type="scientific">uncultured Caudovirales phage</name>
    <dbReference type="NCBI Taxonomy" id="2100421"/>
    <lineage>
        <taxon>Viruses</taxon>
        <taxon>Duplodnaviria</taxon>
        <taxon>Heunggongvirae</taxon>
        <taxon>Uroviricota</taxon>
        <taxon>Caudoviricetes</taxon>
        <taxon>Peduoviridae</taxon>
        <taxon>Maltschvirus</taxon>
        <taxon>Maltschvirus maltsch</taxon>
    </lineage>
</organism>
<dbReference type="PROSITE" id="PS51257">
    <property type="entry name" value="PROKAR_LIPOPROTEIN"/>
    <property type="match status" value="1"/>
</dbReference>
<protein>
    <recommendedName>
        <fullName evidence="2">Lipoprotein</fullName>
    </recommendedName>
</protein>
<name>A0A6J5MY98_9CAUD</name>
<dbReference type="EMBL" id="LR796527">
    <property type="protein sequence ID" value="CAB4150056.1"/>
    <property type="molecule type" value="Genomic_DNA"/>
</dbReference>
<gene>
    <name evidence="1" type="ORF">UFOVP558_67</name>
</gene>
<accession>A0A6J5MY98</accession>
<proteinExistence type="predicted"/>